<reference evidence="1" key="2">
    <citation type="submission" date="2020-09" db="EMBL/GenBank/DDBJ databases">
        <authorList>
            <person name="Sun Q."/>
            <person name="Ohkuma M."/>
        </authorList>
    </citation>
    <scope>NUCLEOTIDE SEQUENCE</scope>
    <source>
        <strain evidence="1">JCM 13919</strain>
    </source>
</reference>
<sequence>MLNGVPIRVMDWTFVQWNLKKEIKLKMRDQEVAFKCFKTDEYGNIKIGVDAPRNISIDREEIFVMKKNSG</sequence>
<comment type="caution">
    <text evidence="1">The sequence shown here is derived from an EMBL/GenBank/DDBJ whole genome shotgun (WGS) entry which is preliminary data.</text>
</comment>
<gene>
    <name evidence="1" type="ORF">GCM10007966_19410</name>
</gene>
<dbReference type="AlphaFoldDB" id="A0A917ND13"/>
<dbReference type="SUPFAM" id="SSF117130">
    <property type="entry name" value="CsrA-like"/>
    <property type="match status" value="1"/>
</dbReference>
<dbReference type="EMBL" id="BMOB01000009">
    <property type="protein sequence ID" value="GGI90828.1"/>
    <property type="molecule type" value="Genomic_DNA"/>
</dbReference>
<dbReference type="Gene3D" id="2.60.40.4380">
    <property type="entry name" value="Translational regulator CsrA"/>
    <property type="match status" value="1"/>
</dbReference>
<dbReference type="Proteomes" id="UP000630149">
    <property type="component" value="Unassembled WGS sequence"/>
</dbReference>
<evidence type="ECO:0000313" key="2">
    <source>
        <dbReference type="Proteomes" id="UP000630149"/>
    </source>
</evidence>
<dbReference type="InterPro" id="IPR036107">
    <property type="entry name" value="CsrA_sf"/>
</dbReference>
<organism evidence="1 2">
    <name type="scientific">Legionella impletisoli</name>
    <dbReference type="NCBI Taxonomy" id="343510"/>
    <lineage>
        <taxon>Bacteria</taxon>
        <taxon>Pseudomonadati</taxon>
        <taxon>Pseudomonadota</taxon>
        <taxon>Gammaproteobacteria</taxon>
        <taxon>Legionellales</taxon>
        <taxon>Legionellaceae</taxon>
        <taxon>Legionella</taxon>
    </lineage>
</organism>
<dbReference type="GO" id="GO:0003723">
    <property type="term" value="F:RNA binding"/>
    <property type="evidence" value="ECO:0007669"/>
    <property type="project" value="InterPro"/>
</dbReference>
<accession>A0A917ND13</accession>
<name>A0A917ND13_9GAMM</name>
<keyword evidence="2" id="KW-1185">Reference proteome</keyword>
<evidence type="ECO:0000313" key="1">
    <source>
        <dbReference type="EMBL" id="GGI90828.1"/>
    </source>
</evidence>
<reference evidence="1" key="1">
    <citation type="journal article" date="2014" name="Int. J. Syst. Evol. Microbiol.">
        <title>Complete genome sequence of Corynebacterium casei LMG S-19264T (=DSM 44701T), isolated from a smear-ripened cheese.</title>
        <authorList>
            <consortium name="US DOE Joint Genome Institute (JGI-PGF)"/>
            <person name="Walter F."/>
            <person name="Albersmeier A."/>
            <person name="Kalinowski J."/>
            <person name="Ruckert C."/>
        </authorList>
    </citation>
    <scope>NUCLEOTIDE SEQUENCE</scope>
    <source>
        <strain evidence="1">JCM 13919</strain>
    </source>
</reference>
<protein>
    <recommendedName>
        <fullName evidence="3">Carbon storage regulator CsrA</fullName>
    </recommendedName>
</protein>
<dbReference type="RefSeq" id="WP_229669379.1">
    <property type="nucleotide sequence ID" value="NZ_BMOB01000009.1"/>
</dbReference>
<evidence type="ECO:0008006" key="3">
    <source>
        <dbReference type="Google" id="ProtNLM"/>
    </source>
</evidence>
<dbReference type="GO" id="GO:0006109">
    <property type="term" value="P:regulation of carbohydrate metabolic process"/>
    <property type="evidence" value="ECO:0007669"/>
    <property type="project" value="InterPro"/>
</dbReference>
<proteinExistence type="predicted"/>
<dbReference type="GO" id="GO:0006402">
    <property type="term" value="P:mRNA catabolic process"/>
    <property type="evidence" value="ECO:0007669"/>
    <property type="project" value="InterPro"/>
</dbReference>